<reference evidence="1" key="1">
    <citation type="submission" date="2015-12" db="EMBL/GenBank/DDBJ databases">
        <title>Gene expression during late stages of embryo sac development: a critical building block for successful pollen-pistil interactions.</title>
        <authorList>
            <person name="Liu Y."/>
            <person name="Joly V."/>
            <person name="Sabar M."/>
            <person name="Matton D.P."/>
        </authorList>
    </citation>
    <scope>NUCLEOTIDE SEQUENCE</scope>
</reference>
<proteinExistence type="predicted"/>
<sequence length="67" mass="7778">LVELFGRLFGIHFCQLHIVPYLVDIAISCMDSKKVFRIRSLSQGYLNLPSIFIQYSSSRNENQIKDD</sequence>
<evidence type="ECO:0000313" key="1">
    <source>
        <dbReference type="EMBL" id="JAP12400.1"/>
    </source>
</evidence>
<name>A0A0V0GYA0_SOLCH</name>
<dbReference type="AlphaFoldDB" id="A0A0V0GYA0"/>
<protein>
    <submittedName>
        <fullName evidence="1">Putative ovule protein</fullName>
    </submittedName>
</protein>
<organism evidence="1">
    <name type="scientific">Solanum chacoense</name>
    <name type="common">Chaco potato</name>
    <dbReference type="NCBI Taxonomy" id="4108"/>
    <lineage>
        <taxon>Eukaryota</taxon>
        <taxon>Viridiplantae</taxon>
        <taxon>Streptophyta</taxon>
        <taxon>Embryophyta</taxon>
        <taxon>Tracheophyta</taxon>
        <taxon>Spermatophyta</taxon>
        <taxon>Magnoliopsida</taxon>
        <taxon>eudicotyledons</taxon>
        <taxon>Gunneridae</taxon>
        <taxon>Pentapetalae</taxon>
        <taxon>asterids</taxon>
        <taxon>lamiids</taxon>
        <taxon>Solanales</taxon>
        <taxon>Solanaceae</taxon>
        <taxon>Solanoideae</taxon>
        <taxon>Solaneae</taxon>
        <taxon>Solanum</taxon>
    </lineage>
</organism>
<feature type="non-terminal residue" evidence="1">
    <location>
        <position position="1"/>
    </location>
</feature>
<dbReference type="EMBL" id="GEDG01029660">
    <property type="protein sequence ID" value="JAP12400.1"/>
    <property type="molecule type" value="Transcribed_RNA"/>
</dbReference>
<accession>A0A0V0GYA0</accession>